<evidence type="ECO:0000313" key="1">
    <source>
        <dbReference type="EMBL" id="KAJ3490751.1"/>
    </source>
</evidence>
<organism evidence="1 2">
    <name type="scientific">Lecanicillium saksenae</name>
    <dbReference type="NCBI Taxonomy" id="468837"/>
    <lineage>
        <taxon>Eukaryota</taxon>
        <taxon>Fungi</taxon>
        <taxon>Dikarya</taxon>
        <taxon>Ascomycota</taxon>
        <taxon>Pezizomycotina</taxon>
        <taxon>Sordariomycetes</taxon>
        <taxon>Hypocreomycetidae</taxon>
        <taxon>Hypocreales</taxon>
        <taxon>Cordycipitaceae</taxon>
        <taxon>Lecanicillium</taxon>
    </lineage>
</organism>
<protein>
    <submittedName>
        <fullName evidence="1">Uncharacterized protein</fullName>
    </submittedName>
</protein>
<keyword evidence="2" id="KW-1185">Reference proteome</keyword>
<dbReference type="Proteomes" id="UP001148737">
    <property type="component" value="Unassembled WGS sequence"/>
</dbReference>
<accession>A0ACC1QST4</accession>
<proteinExistence type="predicted"/>
<name>A0ACC1QST4_9HYPO</name>
<dbReference type="EMBL" id="JANAKD010000675">
    <property type="protein sequence ID" value="KAJ3490751.1"/>
    <property type="molecule type" value="Genomic_DNA"/>
</dbReference>
<comment type="caution">
    <text evidence="1">The sequence shown here is derived from an EMBL/GenBank/DDBJ whole genome shotgun (WGS) entry which is preliminary data.</text>
</comment>
<reference evidence="1" key="1">
    <citation type="submission" date="2022-07" db="EMBL/GenBank/DDBJ databases">
        <title>Genome Sequence of Lecanicillium saksenae.</title>
        <authorList>
            <person name="Buettner E."/>
        </authorList>
    </citation>
    <scope>NUCLEOTIDE SEQUENCE</scope>
    <source>
        <strain evidence="1">VT-O1</strain>
    </source>
</reference>
<sequence length="686" mass="75540">MGKSKDIQPHNVVKLPHVSSGEETDTETEAVAGGDHIHEEAAGSASSPITEPLDDRREEERDDAVCLDIEKGATGASCRNAFNRLSKKKTKEQLPSTVLPLMDLENGVVGWESQDDPAMPLNFTPFRKWLMLYLLSAITFMTAWSSSILAPAVDQIESEFHVKSAVLGSMPVSIFLLGYAVGPLVLSPLSEIYGRNIIMITSNLFFCLWLIGCALAPSIDTLIFFRFMCGVGSSACQTVGGAIISDLFQISQRGKATTIWMLGPILGPSLASVVGGFVAQTIKWRWANWISFIPGIIVIAAMVFGNKETNARVLMQAKTEKLRAELNRPELRSCYIDPSKPVLTTRQHIFLGLTRPIKMLFQSAILFSLSLYIAFNYGCLYLLFNTMPTVFFGNYGWSLGVSSLPYFSLMIGYMISITIFAMFSDRTVMRMTKANDGIYEPEMRIPYCTYFAILIPISFFWYGWAADKQTHWIIPVIGIIPFSAGFIGTWTPANSYIIDAFPEYAASALAGFAVLRCTIGTFLPLAAPPMYGHLGLGWGNSLLGFIALAFVPVPFLIYRYVILIGGFLGGLAIGQQKSHDTGTLIRATDFAPAKPFIKSQSVTFTGSPMLLDNGTFAVPNPGPVRYTHEVDDEAWEDLTRGRRYFRITKDDAIEAFGAAKDEYWNDAAGGYMAGLDVFHTLHCLVG</sequence>
<evidence type="ECO:0000313" key="2">
    <source>
        <dbReference type="Proteomes" id="UP001148737"/>
    </source>
</evidence>
<gene>
    <name evidence="1" type="ORF">NLG97_g5725</name>
</gene>